<evidence type="ECO:0008006" key="3">
    <source>
        <dbReference type="Google" id="ProtNLM"/>
    </source>
</evidence>
<reference evidence="1 2" key="1">
    <citation type="journal article" date="2016" name="Nat. Commun.">
        <title>Thousands of microbial genomes shed light on interconnected biogeochemical processes in an aquifer system.</title>
        <authorList>
            <person name="Anantharaman K."/>
            <person name="Brown C.T."/>
            <person name="Hug L.A."/>
            <person name="Sharon I."/>
            <person name="Castelle C.J."/>
            <person name="Probst A.J."/>
            <person name="Thomas B.C."/>
            <person name="Singh A."/>
            <person name="Wilkins M.J."/>
            <person name="Karaoz U."/>
            <person name="Brodie E.L."/>
            <person name="Williams K.H."/>
            <person name="Hubbard S.S."/>
            <person name="Banfield J.F."/>
        </authorList>
    </citation>
    <scope>NUCLEOTIDE SEQUENCE [LARGE SCALE GENOMIC DNA]</scope>
</reference>
<dbReference type="Proteomes" id="UP000179037">
    <property type="component" value="Unassembled WGS sequence"/>
</dbReference>
<comment type="caution">
    <text evidence="1">The sequence shown here is derived from an EMBL/GenBank/DDBJ whole genome shotgun (WGS) entry which is preliminary data.</text>
</comment>
<evidence type="ECO:0000313" key="2">
    <source>
        <dbReference type="Proteomes" id="UP000179037"/>
    </source>
</evidence>
<organism evidence="1 2">
    <name type="scientific">Candidatus Muproteobacteria bacterium RIFCSPLOWO2_01_FULL_60_18</name>
    <dbReference type="NCBI Taxonomy" id="1817768"/>
    <lineage>
        <taxon>Bacteria</taxon>
        <taxon>Pseudomonadati</taxon>
        <taxon>Pseudomonadota</taxon>
        <taxon>Candidatus Muproteobacteria</taxon>
    </lineage>
</organism>
<dbReference type="AlphaFoldDB" id="A0A1F6TWR5"/>
<evidence type="ECO:0000313" key="1">
    <source>
        <dbReference type="EMBL" id="OGI49588.1"/>
    </source>
</evidence>
<dbReference type="EMBL" id="MFTC01000094">
    <property type="protein sequence ID" value="OGI49588.1"/>
    <property type="molecule type" value="Genomic_DNA"/>
</dbReference>
<dbReference type="Gene3D" id="3.30.565.10">
    <property type="entry name" value="Histidine kinase-like ATPase, C-terminal domain"/>
    <property type="match status" value="1"/>
</dbReference>
<accession>A0A1F6TWR5</accession>
<dbReference type="Pfam" id="PF13589">
    <property type="entry name" value="HATPase_c_3"/>
    <property type="match status" value="1"/>
</dbReference>
<sequence>MTESTLVRPRPAGRLRIGDDWNAIRIIALSQNNPLKALAEFVENSIDARAQHVTVTRGREHGAHYLQISDDGEGVPRDADGAPDFKYVATHICDSIKRRLKADGAQGLQGEFGIGLLSFWTVGQGLTMNSAGADGKAYQMHMQKGSPSYRVTQKRTLFPMRGTELKIAPLLPGLRQLSGDKIQWYLASELRDRIRQSGVKIKVIDRTARKEYRVEPRQFSGRLLHQLPAAVGAPGEAYLELYQAKAEATNQVGLYRAGTRVLENIAQLEIFQRPPWTEGVLQGIVDAPFLNLTPGTRSGVIHDENLTALAAALAPVETALIALIVEQRRAEEERASKETLRTIQKAFHEALLALPPEEYDWFDVRAPGSGPGRRPSDGGAEIAGAEETLAAKAADDGPQKRFFEFAGPLYSARIAPSSCVLPVGQSRALRAVARDRARHRVEENLAFRWSIVEGEGRLENADGEIVTFHAAAEPGLVRLALEATQAAVTCRAEAMITVTDTLIPEDKEPTINRQGLPGYSFRRAPGELWRSRYDAEQNVIVINNGHRDFVYAARAKALKLRYIARLFAKELVQKNFPGYPADQLLERMIELSLYTEEHLK</sequence>
<dbReference type="SUPFAM" id="SSF55874">
    <property type="entry name" value="ATPase domain of HSP90 chaperone/DNA topoisomerase II/histidine kinase"/>
    <property type="match status" value="1"/>
</dbReference>
<name>A0A1F6TWR5_9PROT</name>
<protein>
    <recommendedName>
        <fullName evidence="3">Histidine kinase/HSP90-like ATPase domain-containing protein</fullName>
    </recommendedName>
</protein>
<gene>
    <name evidence="1" type="ORF">A3A87_05160</name>
</gene>
<dbReference type="InterPro" id="IPR036890">
    <property type="entry name" value="HATPase_C_sf"/>
</dbReference>
<proteinExistence type="predicted"/>